<dbReference type="PANTHER" id="PTHR46213:SF24">
    <property type="entry name" value="HHH-GPD DOMAIN-CONTAINING PROTEIN"/>
    <property type="match status" value="1"/>
</dbReference>
<dbReference type="GO" id="GO:0035514">
    <property type="term" value="F:DNA demethylase activity"/>
    <property type="evidence" value="ECO:0007669"/>
    <property type="project" value="InterPro"/>
</dbReference>
<feature type="compositionally biased region" description="Basic and acidic residues" evidence="1">
    <location>
        <begin position="680"/>
        <end position="694"/>
    </location>
</feature>
<dbReference type="GO" id="GO:0141166">
    <property type="term" value="P:chromosomal 5-methylcytosine DNA demethylation pathway"/>
    <property type="evidence" value="ECO:0007669"/>
    <property type="project" value="InterPro"/>
</dbReference>
<organism evidence="2 3">
    <name type="scientific">Clitoria ternatea</name>
    <name type="common">Butterfly pea</name>
    <dbReference type="NCBI Taxonomy" id="43366"/>
    <lineage>
        <taxon>Eukaryota</taxon>
        <taxon>Viridiplantae</taxon>
        <taxon>Streptophyta</taxon>
        <taxon>Embryophyta</taxon>
        <taxon>Tracheophyta</taxon>
        <taxon>Spermatophyta</taxon>
        <taxon>Magnoliopsida</taxon>
        <taxon>eudicotyledons</taxon>
        <taxon>Gunneridae</taxon>
        <taxon>Pentapetalae</taxon>
        <taxon>rosids</taxon>
        <taxon>fabids</taxon>
        <taxon>Fabales</taxon>
        <taxon>Fabaceae</taxon>
        <taxon>Papilionoideae</taxon>
        <taxon>50 kb inversion clade</taxon>
        <taxon>NPAAA clade</taxon>
        <taxon>indigoferoid/millettioid clade</taxon>
        <taxon>Phaseoleae</taxon>
        <taxon>Clitoria</taxon>
    </lineage>
</organism>
<keyword evidence="3" id="KW-1185">Reference proteome</keyword>
<comment type="caution">
    <text evidence="2">The sequence shown here is derived from an EMBL/GenBank/DDBJ whole genome shotgun (WGS) entry which is preliminary data.</text>
</comment>
<dbReference type="InterPro" id="IPR044811">
    <property type="entry name" value="DME/ROS1"/>
</dbReference>
<feature type="region of interest" description="Disordered" evidence="1">
    <location>
        <begin position="603"/>
        <end position="635"/>
    </location>
</feature>
<feature type="compositionally biased region" description="Polar residues" evidence="1">
    <location>
        <begin position="696"/>
        <end position="705"/>
    </location>
</feature>
<dbReference type="PANTHER" id="PTHR46213">
    <property type="entry name" value="TRANSCRIPTIONAL ACTIVATOR DEMETER"/>
    <property type="match status" value="1"/>
</dbReference>
<feature type="region of interest" description="Disordered" evidence="1">
    <location>
        <begin position="331"/>
        <end position="405"/>
    </location>
</feature>
<feature type="compositionally biased region" description="Low complexity" evidence="1">
    <location>
        <begin position="970"/>
        <end position="996"/>
    </location>
</feature>
<dbReference type="Gene3D" id="1.10.340.30">
    <property type="entry name" value="Hypothetical protein, domain 2"/>
    <property type="match status" value="1"/>
</dbReference>
<dbReference type="EMBL" id="JAYKXN010000006">
    <property type="protein sequence ID" value="KAK7279540.1"/>
    <property type="molecule type" value="Genomic_DNA"/>
</dbReference>
<feature type="region of interest" description="Disordered" evidence="1">
    <location>
        <begin position="648"/>
        <end position="705"/>
    </location>
</feature>
<proteinExistence type="predicted"/>
<feature type="compositionally biased region" description="Basic residues" evidence="1">
    <location>
        <begin position="1258"/>
        <end position="1267"/>
    </location>
</feature>
<name>A0AAN9FUE7_CLITE</name>
<feature type="region of interest" description="Disordered" evidence="1">
    <location>
        <begin position="953"/>
        <end position="1003"/>
    </location>
</feature>
<evidence type="ECO:0000313" key="3">
    <source>
        <dbReference type="Proteomes" id="UP001359559"/>
    </source>
</evidence>
<feature type="compositionally biased region" description="Polar residues" evidence="1">
    <location>
        <begin position="618"/>
        <end position="632"/>
    </location>
</feature>
<reference evidence="2 3" key="1">
    <citation type="submission" date="2024-01" db="EMBL/GenBank/DDBJ databases">
        <title>The genomes of 5 underutilized Papilionoideae crops provide insights into root nodulation and disease resistance.</title>
        <authorList>
            <person name="Yuan L."/>
        </authorList>
    </citation>
    <scope>NUCLEOTIDE SEQUENCE [LARGE SCALE GENOMIC DNA]</scope>
    <source>
        <strain evidence="2">LY-2023</strain>
        <tissue evidence="2">Leaf</tissue>
    </source>
</reference>
<protein>
    <submittedName>
        <fullName evidence="2">Uncharacterized protein</fullName>
    </submittedName>
</protein>
<dbReference type="GO" id="GO:0019104">
    <property type="term" value="F:DNA N-glycosylase activity"/>
    <property type="evidence" value="ECO:0007669"/>
    <property type="project" value="InterPro"/>
</dbReference>
<feature type="compositionally biased region" description="Basic and acidic residues" evidence="1">
    <location>
        <begin position="1268"/>
        <end position="1299"/>
    </location>
</feature>
<feature type="compositionally biased region" description="Basic and acidic residues" evidence="1">
    <location>
        <begin position="1247"/>
        <end position="1257"/>
    </location>
</feature>
<dbReference type="GO" id="GO:0006281">
    <property type="term" value="P:DNA repair"/>
    <property type="evidence" value="ECO:0007669"/>
    <property type="project" value="InterPro"/>
</dbReference>
<dbReference type="Proteomes" id="UP001359559">
    <property type="component" value="Unassembled WGS sequence"/>
</dbReference>
<feature type="compositionally biased region" description="Basic residues" evidence="1">
    <location>
        <begin position="654"/>
        <end position="673"/>
    </location>
</feature>
<dbReference type="InterPro" id="IPR011257">
    <property type="entry name" value="DNA_glycosylase"/>
</dbReference>
<dbReference type="SUPFAM" id="SSF48150">
    <property type="entry name" value="DNA-glycosylase"/>
    <property type="match status" value="1"/>
</dbReference>
<evidence type="ECO:0000313" key="2">
    <source>
        <dbReference type="EMBL" id="KAK7279540.1"/>
    </source>
</evidence>
<gene>
    <name evidence="2" type="ORF">RJT34_24593</name>
</gene>
<sequence length="1394" mass="157268">MGDQQHSRISMLNFGKQLLGQDEKQFEMNNTWVPITPERPVLVRSDPVSDWPVNQMRRADYQEFPIPTNDYMTEKLLHYHGQDQHLHLIGQFSQTAENNIFDGNSADRNSVLNHIASHYTRSNRSNSNTLELILNNNATDVASANRYLDTSITMAARNPLLPKFYPQASRSDSCVDVPRCNIHSASDIVCRQANRLLIPNTNSGFSGSNSNSLLNSHFYCSEPNQPGGIYSEMLYGDSYPNYYPNYVPVAEAVAPAGFINSIHSTPIPVDQLKFTDSQFCTVPDYTIAESTSWEKEKQKDLVLSTENEIQEYCDGLLQQIVDPSSAAISTTYEDQKGSDSSICGKGSDLGFDLNKTPEQKASKRRKHRPKVIVETKPKRNPKPAIQKTQMKVTPRKKGKNVPKTAATPQTDVIERNVDSTVAAKKSCRKALNFELEASRYETQRKTVCQQIHHRNEKAFNTASDHKVLETPEGAAITYDTNSALLINKWEELTVETQEARNTDDNILLLHEKLTTNFPLERKSTNGLSETLGEQQIAYFPATEKGTALGNSDRCQERNNGCIQQYIQAKEFEQTLFQSETCFENCQNTQELLSENALQPASNNISKSIDVRGSKRKYCNSTENQRGSATNPPDASFCQETLHVDGDFKTATPAKVKKRKTKKPKNRLNAKVSRRSSCQKMRKENSQKARIEDKNGFPSQSNEELPNSFIENNSFLEQQNSEASTDECFATSGEPHQIYSSLIEEITSRLNALNLRECNMPETEGQKALVPYNGDGSIVPYQEFESAKKHRPKVDLDPETEKTWKQLMRGSKFLEGTDKEKEKWWEGERNVFHGRVDSFIARMHLIQGDRRFSKWKGSVVDSVIGVFLTQNVSDHLSSSAFMSLAAKFPHKPKISKRSYDFATDTLLEEAELCIVNPADRIISYGRGTVGQPTYHFDFEIPHLTRELWTDSETSRIKGSQIKPSNQEEELLSSQDSLDSSITQDVRIRSSSGSNSESEGLDSRLEPRETQFLTSMNSLQVGKSTLFQEFYNSVNGVSLFEERTKDGKPHQAEYVKQNCGDSRNNSHNIHSAFSHPSNFAYSQKQRPLVPSIDYELPCSDTQGSKTFQMNGGEFSWTEAVSVHSKFRDNNYRFDITEVGDTADQPEMQCVDLPAINLHGPLSKHLLLPQDTSQSGSHTNYNQTSANHHLEGQKTLVESWPGTESLNTFPILGKGQDVVDDCYNIPMLADALDSEKSISAANRLGCTDNNRTEPEPIDKKSKSKVSRARKAKPETEKKNAGNWDKLRKEVQENGTKKERSADTMDSLNYEAVRCASVKEISDTIRERGMNNMLAERIKEFLNRLVTEHGSIDLEWLRDVPPDKTKDYLLSIRGLGLKSVECVRLLTLHHIAFPVRHI</sequence>
<feature type="region of interest" description="Disordered" evidence="1">
    <location>
        <begin position="1240"/>
        <end position="1299"/>
    </location>
</feature>
<evidence type="ECO:0000256" key="1">
    <source>
        <dbReference type="SAM" id="MobiDB-lite"/>
    </source>
</evidence>
<accession>A0AAN9FUE7</accession>